<evidence type="ECO:0000256" key="2">
    <source>
        <dbReference type="ARBA" id="ARBA00023015"/>
    </source>
</evidence>
<feature type="domain" description="Myb-like" evidence="6">
    <location>
        <begin position="57"/>
        <end position="106"/>
    </location>
</feature>
<dbReference type="PANTHER" id="PTHR43952">
    <property type="entry name" value="MYB FAMILY TRANSCRIPTION FACTOR-RELATED"/>
    <property type="match status" value="1"/>
</dbReference>
<dbReference type="SMART" id="SM00717">
    <property type="entry name" value="SANT"/>
    <property type="match status" value="1"/>
</dbReference>
<dbReference type="STRING" id="4529.A0A0E0PXU3"/>
<keyword evidence="4" id="KW-0539">Nucleus</keyword>
<evidence type="ECO:0000259" key="6">
    <source>
        <dbReference type="PROSITE" id="PS50090"/>
    </source>
</evidence>
<evidence type="ECO:0000256" key="5">
    <source>
        <dbReference type="SAM" id="MobiDB-lite"/>
    </source>
</evidence>
<dbReference type="Gene3D" id="1.10.10.60">
    <property type="entry name" value="Homeodomain-like"/>
    <property type="match status" value="1"/>
</dbReference>
<dbReference type="Proteomes" id="UP000008022">
    <property type="component" value="Unassembled WGS sequence"/>
</dbReference>
<dbReference type="Gramene" id="ORUFI06G15630.1">
    <property type="protein sequence ID" value="ORUFI06G15630.1"/>
    <property type="gene ID" value="ORUFI06G15630"/>
</dbReference>
<dbReference type="EnsemblPlants" id="ORUFI06G15630.1">
    <property type="protein sequence ID" value="ORUFI06G15630.1"/>
    <property type="gene ID" value="ORUFI06G15630"/>
</dbReference>
<reference evidence="7" key="2">
    <citation type="submission" date="2015-06" db="UniProtKB">
        <authorList>
            <consortium name="EnsemblPlants"/>
        </authorList>
    </citation>
    <scope>IDENTIFICATION</scope>
</reference>
<evidence type="ECO:0000256" key="1">
    <source>
        <dbReference type="ARBA" id="ARBA00004123"/>
    </source>
</evidence>
<dbReference type="HOGENOM" id="CLU_137624_2_0_1"/>
<evidence type="ECO:0000256" key="3">
    <source>
        <dbReference type="ARBA" id="ARBA00023163"/>
    </source>
</evidence>
<dbReference type="InterPro" id="IPR001005">
    <property type="entry name" value="SANT/Myb"/>
</dbReference>
<proteinExistence type="predicted"/>
<reference evidence="8" key="1">
    <citation type="submission" date="2013-06" db="EMBL/GenBank/DDBJ databases">
        <authorList>
            <person name="Zhao Q."/>
        </authorList>
    </citation>
    <scope>NUCLEOTIDE SEQUENCE</scope>
    <source>
        <strain evidence="8">cv. W1943</strain>
    </source>
</reference>
<keyword evidence="3" id="KW-0804">Transcription</keyword>
<name>A0A0E0PXU3_ORYRU</name>
<accession>A0A0E0PXU3</accession>
<dbReference type="PANTHER" id="PTHR43952:SF57">
    <property type="entry name" value="OS02G0706400 PROTEIN"/>
    <property type="match status" value="1"/>
</dbReference>
<protein>
    <recommendedName>
        <fullName evidence="6">Myb-like domain-containing protein</fullName>
    </recommendedName>
</protein>
<feature type="region of interest" description="Disordered" evidence="5">
    <location>
        <begin position="1"/>
        <end position="55"/>
    </location>
</feature>
<dbReference type="SUPFAM" id="SSF46689">
    <property type="entry name" value="Homeodomain-like"/>
    <property type="match status" value="1"/>
</dbReference>
<feature type="region of interest" description="Disordered" evidence="5">
    <location>
        <begin position="89"/>
        <end position="143"/>
    </location>
</feature>
<feature type="compositionally biased region" description="Basic and acidic residues" evidence="5">
    <location>
        <begin position="94"/>
        <end position="111"/>
    </location>
</feature>
<dbReference type="eggNOG" id="KOG0724">
    <property type="taxonomic scope" value="Eukaryota"/>
</dbReference>
<feature type="compositionally biased region" description="Low complexity" evidence="5">
    <location>
        <begin position="114"/>
        <end position="136"/>
    </location>
</feature>
<keyword evidence="2" id="KW-0805">Transcription regulation</keyword>
<dbReference type="InterPro" id="IPR044636">
    <property type="entry name" value="RADIALIS-like"/>
</dbReference>
<dbReference type="AlphaFoldDB" id="A0A0E0PXU3"/>
<evidence type="ECO:0000256" key="4">
    <source>
        <dbReference type="ARBA" id="ARBA00023242"/>
    </source>
</evidence>
<dbReference type="FunFam" id="1.10.10.60:FF:000154">
    <property type="entry name" value="Transcription factor SRM1"/>
    <property type="match status" value="1"/>
</dbReference>
<dbReference type="InterPro" id="IPR009057">
    <property type="entry name" value="Homeodomain-like_sf"/>
</dbReference>
<comment type="subcellular location">
    <subcellularLocation>
        <location evidence="1">Nucleus</location>
    </subcellularLocation>
</comment>
<organism evidence="7 8">
    <name type="scientific">Oryza rufipogon</name>
    <name type="common">Brownbeard rice</name>
    <name type="synonym">Asian wild rice</name>
    <dbReference type="NCBI Taxonomy" id="4529"/>
    <lineage>
        <taxon>Eukaryota</taxon>
        <taxon>Viridiplantae</taxon>
        <taxon>Streptophyta</taxon>
        <taxon>Embryophyta</taxon>
        <taxon>Tracheophyta</taxon>
        <taxon>Spermatophyta</taxon>
        <taxon>Magnoliopsida</taxon>
        <taxon>Liliopsida</taxon>
        <taxon>Poales</taxon>
        <taxon>Poaceae</taxon>
        <taxon>BOP clade</taxon>
        <taxon>Oryzoideae</taxon>
        <taxon>Oryzeae</taxon>
        <taxon>Oryzinae</taxon>
        <taxon>Oryza</taxon>
    </lineage>
</organism>
<dbReference type="GO" id="GO:0005634">
    <property type="term" value="C:nucleus"/>
    <property type="evidence" value="ECO:0007669"/>
    <property type="project" value="UniProtKB-SubCell"/>
</dbReference>
<evidence type="ECO:0000313" key="8">
    <source>
        <dbReference type="Proteomes" id="UP000008022"/>
    </source>
</evidence>
<evidence type="ECO:0000313" key="7">
    <source>
        <dbReference type="EnsemblPlants" id="ORUFI06G15630.1"/>
    </source>
</evidence>
<dbReference type="GO" id="GO:0003700">
    <property type="term" value="F:DNA-binding transcription factor activity"/>
    <property type="evidence" value="ECO:0007669"/>
    <property type="project" value="InterPro"/>
</dbReference>
<dbReference type="PROSITE" id="PS50090">
    <property type="entry name" value="MYB_LIKE"/>
    <property type="match status" value="1"/>
</dbReference>
<sequence>MAPGGGVLFAGTSVCSEEGQDEDEEVAHRRRRRRDDAGTEKRARSHPVSLQALSMGSSWTLDQNKVFELALATYGEDTPDRWENVARAVGGGKTADDAKRHYKKLENDIGRIDSTGASSSNSNGRSSSEGQSPSDGWCSPRASLKLQLAPPTSISSIQQVPYIH</sequence>
<keyword evidence="8" id="KW-1185">Reference proteome</keyword>